<evidence type="ECO:0000313" key="4">
    <source>
        <dbReference type="Proteomes" id="UP000594263"/>
    </source>
</evidence>
<proteinExistence type="inferred from homology"/>
<dbReference type="PANTHER" id="PTHR48047:SF118">
    <property type="entry name" value="HEXOSYLTRANSFERASE-RELATED"/>
    <property type="match status" value="1"/>
</dbReference>
<dbReference type="Pfam" id="PF00201">
    <property type="entry name" value="UDPGT"/>
    <property type="match status" value="1"/>
</dbReference>
<comment type="similarity">
    <text evidence="1">Belongs to the UDP-glycosyltransferase family.</text>
</comment>
<dbReference type="Proteomes" id="UP000594263">
    <property type="component" value="Unplaced"/>
</dbReference>
<protein>
    <submittedName>
        <fullName evidence="3">Uncharacterized protein</fullName>
    </submittedName>
</protein>
<evidence type="ECO:0000256" key="1">
    <source>
        <dbReference type="ARBA" id="ARBA00009995"/>
    </source>
</evidence>
<evidence type="ECO:0000256" key="2">
    <source>
        <dbReference type="ARBA" id="ARBA00022679"/>
    </source>
</evidence>
<sequence>MSAAKVETSQPLHVLLYPFPSSGHTIPALHLTHHLLCRNFTVTVLLLPSTATLLDSLLPLFPSSLHTLLLHPDPLPFNAPTHKQDLFAKMFALRDLDPQIISWFRSHPSPPAAVISDFFLGWTNKLASQLGIKRLVFSPSGGLALNIMNSLWLNRPDFTKPSVENPLFFSFPQLPNSPSYPASHLSDLYPEVDAGDEEWNSFTEFWSDNMASHGFVVNSFTELEAVHLSYLKTQLGHDRVWAVGPLAPLNKHRQSRQHFETSLFSRVMAWLDERPTGSHHSVIYVCFGSRTILTRQQMEALSTGLDRSGVDFILCVGSDPTVDVPEGYEERVAGRGFVIRGWAPQVAILSHRAVGSFVTHCGWNSVLEGVSAGVAMLTWPMGAEQFVNARLLVDELGAGMRFSESGVKAPGADEVAQLAREAVRGRGVEIRKRAVEMRAAALTAVNGGSTKMAWDDLAKSLSRLGSGF</sequence>
<dbReference type="FunFam" id="3.40.50.2000:FF:000056">
    <property type="entry name" value="Glycosyltransferase"/>
    <property type="match status" value="1"/>
</dbReference>
<dbReference type="CDD" id="cd03784">
    <property type="entry name" value="GT1_Gtf-like"/>
    <property type="match status" value="1"/>
</dbReference>
<evidence type="ECO:0000313" key="3">
    <source>
        <dbReference type="EnsemblPlants" id="Kaladp0001s0087.1.v1.1.CDS.1"/>
    </source>
</evidence>
<keyword evidence="2" id="KW-0808">Transferase</keyword>
<dbReference type="InterPro" id="IPR002213">
    <property type="entry name" value="UDP_glucos_trans"/>
</dbReference>
<dbReference type="AlphaFoldDB" id="A0A7N0R862"/>
<dbReference type="SUPFAM" id="SSF53756">
    <property type="entry name" value="UDP-Glycosyltransferase/glycogen phosphorylase"/>
    <property type="match status" value="1"/>
</dbReference>
<dbReference type="EnsemblPlants" id="Kaladp0001s0087.1.v1.1">
    <property type="protein sequence ID" value="Kaladp0001s0087.1.v1.1.CDS.1"/>
    <property type="gene ID" value="Kaladp0001s0087.v1.1"/>
</dbReference>
<dbReference type="GO" id="GO:0035251">
    <property type="term" value="F:UDP-glucosyltransferase activity"/>
    <property type="evidence" value="ECO:0007669"/>
    <property type="project" value="TreeGrafter"/>
</dbReference>
<dbReference type="Gramene" id="Kaladp0001s0087.1.v1.1">
    <property type="protein sequence ID" value="Kaladp0001s0087.1.v1.1.CDS.1"/>
    <property type="gene ID" value="Kaladp0001s0087.v1.1"/>
</dbReference>
<reference evidence="3" key="1">
    <citation type="submission" date="2021-01" db="UniProtKB">
        <authorList>
            <consortium name="EnsemblPlants"/>
        </authorList>
    </citation>
    <scope>IDENTIFICATION</scope>
</reference>
<dbReference type="OMA" id="VCNTSRA"/>
<dbReference type="PANTHER" id="PTHR48047">
    <property type="entry name" value="GLYCOSYLTRANSFERASE"/>
    <property type="match status" value="1"/>
</dbReference>
<accession>A0A7N0R862</accession>
<dbReference type="Gene3D" id="3.40.50.2000">
    <property type="entry name" value="Glycogen Phosphorylase B"/>
    <property type="match status" value="2"/>
</dbReference>
<keyword evidence="4" id="KW-1185">Reference proteome</keyword>
<organism evidence="3 4">
    <name type="scientific">Kalanchoe fedtschenkoi</name>
    <name type="common">Lavender scallops</name>
    <name type="synonym">South American air plant</name>
    <dbReference type="NCBI Taxonomy" id="63787"/>
    <lineage>
        <taxon>Eukaryota</taxon>
        <taxon>Viridiplantae</taxon>
        <taxon>Streptophyta</taxon>
        <taxon>Embryophyta</taxon>
        <taxon>Tracheophyta</taxon>
        <taxon>Spermatophyta</taxon>
        <taxon>Magnoliopsida</taxon>
        <taxon>eudicotyledons</taxon>
        <taxon>Gunneridae</taxon>
        <taxon>Pentapetalae</taxon>
        <taxon>Saxifragales</taxon>
        <taxon>Crassulaceae</taxon>
        <taxon>Kalanchoe</taxon>
    </lineage>
</organism>
<name>A0A7N0R862_KALFE</name>